<evidence type="ECO:0000256" key="2">
    <source>
        <dbReference type="SAM" id="SignalP"/>
    </source>
</evidence>
<gene>
    <name evidence="3" type="ORF">EBH_0036850</name>
</gene>
<feature type="region of interest" description="Disordered" evidence="1">
    <location>
        <begin position="169"/>
        <end position="249"/>
    </location>
</feature>
<dbReference type="EMBL" id="HG712457">
    <property type="protein sequence ID" value="CDJ50845.1"/>
    <property type="molecule type" value="Genomic_DNA"/>
</dbReference>
<dbReference type="AlphaFoldDB" id="U6LSR8"/>
<proteinExistence type="predicted"/>
<dbReference type="OrthoDB" id="346569at2759"/>
<organism evidence="3 4">
    <name type="scientific">Eimeria brunetti</name>
    <dbReference type="NCBI Taxonomy" id="51314"/>
    <lineage>
        <taxon>Eukaryota</taxon>
        <taxon>Sar</taxon>
        <taxon>Alveolata</taxon>
        <taxon>Apicomplexa</taxon>
        <taxon>Conoidasida</taxon>
        <taxon>Coccidia</taxon>
        <taxon>Eucoccidiorida</taxon>
        <taxon>Eimeriorina</taxon>
        <taxon>Eimeriidae</taxon>
        <taxon>Eimeria</taxon>
    </lineage>
</organism>
<keyword evidence="4" id="KW-1185">Reference proteome</keyword>
<evidence type="ECO:0000256" key="1">
    <source>
        <dbReference type="SAM" id="MobiDB-lite"/>
    </source>
</evidence>
<feature type="signal peptide" evidence="2">
    <location>
        <begin position="1"/>
        <end position="19"/>
    </location>
</feature>
<dbReference type="Proteomes" id="UP000030750">
    <property type="component" value="Unassembled WGS sequence"/>
</dbReference>
<protein>
    <submittedName>
        <fullName evidence="3">SAG family member</fullName>
    </submittedName>
</protein>
<reference evidence="3" key="2">
    <citation type="submission" date="2013-10" db="EMBL/GenBank/DDBJ databases">
        <authorList>
            <person name="Aslett M."/>
        </authorList>
    </citation>
    <scope>NUCLEOTIDE SEQUENCE [LARGE SCALE GENOMIC DNA]</scope>
    <source>
        <strain evidence="3">Houghton</strain>
    </source>
</reference>
<sequence>MKRFSSILLAATVLGAARAQQDNDAGTQKGSAGAADCLAEFNKVRTQAALDPFTAEATPGNKIPISDSNYIEEICNAMRTASCPDLPSCCLILDLCPSRGGSTADCAAAVSFWKGAHVNFQELPTEYKSDTEGLYAESRNRSLVALFNPNKSATVDCAYVTCPLPTTSTTTASTTVSTTTEEQTTAPGNSGRLISPSSEGQPDAASANLENQGSESAVRPPTLPVTDENETRDEQQAGSSTRRLSASGATVSGLVCLTNPAALEVDKKPFSYVA</sequence>
<feature type="compositionally biased region" description="Polar residues" evidence="1">
    <location>
        <begin position="236"/>
        <end position="249"/>
    </location>
</feature>
<reference evidence="3" key="1">
    <citation type="submission" date="2013-10" db="EMBL/GenBank/DDBJ databases">
        <title>Genomic analysis of the causative agents of coccidiosis in chickens.</title>
        <authorList>
            <person name="Reid A.J."/>
            <person name="Blake D."/>
            <person name="Billington K."/>
            <person name="Browne H."/>
            <person name="Dunn M."/>
            <person name="Hung S."/>
            <person name="Kawahara F."/>
            <person name="Miranda-Saavedra D."/>
            <person name="Mourier T."/>
            <person name="Nagra H."/>
            <person name="Otto T.D."/>
            <person name="Rawlings N."/>
            <person name="Sanchez A."/>
            <person name="Sanders M."/>
            <person name="Subramaniam C."/>
            <person name="Tay Y."/>
            <person name="Dear P."/>
            <person name="Doerig C."/>
            <person name="Gruber A."/>
            <person name="Parkinson J."/>
            <person name="Shirley M."/>
            <person name="Wan K.L."/>
            <person name="Berriman M."/>
            <person name="Tomley F."/>
            <person name="Pain A."/>
        </authorList>
    </citation>
    <scope>NUCLEOTIDE SEQUENCE [LARGE SCALE GENOMIC DNA]</scope>
    <source>
        <strain evidence="3">Houghton</strain>
    </source>
</reference>
<evidence type="ECO:0000313" key="3">
    <source>
        <dbReference type="EMBL" id="CDJ50845.1"/>
    </source>
</evidence>
<keyword evidence="2" id="KW-0732">Signal</keyword>
<name>U6LSR8_9EIME</name>
<dbReference type="Pfam" id="PF11054">
    <property type="entry name" value="Surface_antigen"/>
    <property type="match status" value="1"/>
</dbReference>
<dbReference type="InterPro" id="IPR021288">
    <property type="entry name" value="Surface_antigen"/>
</dbReference>
<accession>U6LSR8</accession>
<evidence type="ECO:0000313" key="4">
    <source>
        <dbReference type="Proteomes" id="UP000030750"/>
    </source>
</evidence>
<feature type="chain" id="PRO_5004672846" evidence="2">
    <location>
        <begin position="20"/>
        <end position="274"/>
    </location>
</feature>
<dbReference type="VEuPathDB" id="ToxoDB:EBH_0036850"/>
<feature type="compositionally biased region" description="Low complexity" evidence="1">
    <location>
        <begin position="169"/>
        <end position="186"/>
    </location>
</feature>